<organism evidence="1 2">
    <name type="scientific">Camellia sinensis var. sinensis</name>
    <name type="common">China tea</name>
    <dbReference type="NCBI Taxonomy" id="542762"/>
    <lineage>
        <taxon>Eukaryota</taxon>
        <taxon>Viridiplantae</taxon>
        <taxon>Streptophyta</taxon>
        <taxon>Embryophyta</taxon>
        <taxon>Tracheophyta</taxon>
        <taxon>Spermatophyta</taxon>
        <taxon>Magnoliopsida</taxon>
        <taxon>eudicotyledons</taxon>
        <taxon>Gunneridae</taxon>
        <taxon>Pentapetalae</taxon>
        <taxon>asterids</taxon>
        <taxon>Ericales</taxon>
        <taxon>Theaceae</taxon>
        <taxon>Camellia</taxon>
    </lineage>
</organism>
<reference evidence="1 2" key="1">
    <citation type="journal article" date="2018" name="Proc. Natl. Acad. Sci. U.S.A.">
        <title>Draft genome sequence of Camellia sinensis var. sinensis provides insights into the evolution of the tea genome and tea quality.</title>
        <authorList>
            <person name="Wei C."/>
            <person name="Yang H."/>
            <person name="Wang S."/>
            <person name="Zhao J."/>
            <person name="Liu C."/>
            <person name="Gao L."/>
            <person name="Xia E."/>
            <person name="Lu Y."/>
            <person name="Tai Y."/>
            <person name="She G."/>
            <person name="Sun J."/>
            <person name="Cao H."/>
            <person name="Tong W."/>
            <person name="Gao Q."/>
            <person name="Li Y."/>
            <person name="Deng W."/>
            <person name="Jiang X."/>
            <person name="Wang W."/>
            <person name="Chen Q."/>
            <person name="Zhang S."/>
            <person name="Li H."/>
            <person name="Wu J."/>
            <person name="Wang P."/>
            <person name="Li P."/>
            <person name="Shi C."/>
            <person name="Zheng F."/>
            <person name="Jian J."/>
            <person name="Huang B."/>
            <person name="Shan D."/>
            <person name="Shi M."/>
            <person name="Fang C."/>
            <person name="Yue Y."/>
            <person name="Li F."/>
            <person name="Li D."/>
            <person name="Wei S."/>
            <person name="Han B."/>
            <person name="Jiang C."/>
            <person name="Yin Y."/>
            <person name="Xia T."/>
            <person name="Zhang Z."/>
            <person name="Bennetzen J.L."/>
            <person name="Zhao S."/>
            <person name="Wan X."/>
        </authorList>
    </citation>
    <scope>NUCLEOTIDE SEQUENCE [LARGE SCALE GENOMIC DNA]</scope>
    <source>
        <strain evidence="2">cv. Shuchazao</strain>
        <tissue evidence="1">Leaf</tissue>
    </source>
</reference>
<sequence length="123" mass="13386">MVGTVCGIYIAQNYNVPNICKLANTAIFMAKHIEEKYCKPKKGDDLHFVGLQLEFQKSTILFKFGDNESGDCLLKGELGLGMTERRTTVPPSTSVENDHASIAVHPSCSTLVAEEPASEDSPP</sequence>
<evidence type="ECO:0000313" key="1">
    <source>
        <dbReference type="EMBL" id="THG09043.1"/>
    </source>
</evidence>
<dbReference type="Pfam" id="PF15054">
    <property type="entry name" value="DUF4535"/>
    <property type="match status" value="1"/>
</dbReference>
<proteinExistence type="predicted"/>
<dbReference type="STRING" id="542762.A0A4S4DZW7"/>
<keyword evidence="2" id="KW-1185">Reference proteome</keyword>
<dbReference type="PANTHER" id="PTHR33528">
    <property type="entry name" value="OS07G0239500 PROTEIN"/>
    <property type="match status" value="1"/>
</dbReference>
<protein>
    <submittedName>
        <fullName evidence="1">Uncharacterized protein</fullName>
    </submittedName>
</protein>
<accession>A0A4S4DZW7</accession>
<evidence type="ECO:0000313" key="2">
    <source>
        <dbReference type="Proteomes" id="UP000306102"/>
    </source>
</evidence>
<dbReference type="AlphaFoldDB" id="A0A4S4DZW7"/>
<dbReference type="EMBL" id="SDRB02008792">
    <property type="protein sequence ID" value="THG09043.1"/>
    <property type="molecule type" value="Genomic_DNA"/>
</dbReference>
<comment type="caution">
    <text evidence="1">The sequence shown here is derived from an EMBL/GenBank/DDBJ whole genome shotgun (WGS) entry which is preliminary data.</text>
</comment>
<dbReference type="PANTHER" id="PTHR33528:SF17">
    <property type="entry name" value="TRANSMEMBRANE PROTEIN"/>
    <property type="match status" value="1"/>
</dbReference>
<dbReference type="Proteomes" id="UP000306102">
    <property type="component" value="Unassembled WGS sequence"/>
</dbReference>
<gene>
    <name evidence="1" type="ORF">TEA_010274</name>
</gene>
<dbReference type="InterPro" id="IPR027854">
    <property type="entry name" value="STMP1"/>
</dbReference>
<name>A0A4S4DZW7_CAMSN</name>